<dbReference type="AlphaFoldDB" id="A0A7S3ES53"/>
<dbReference type="Pfam" id="PF01501">
    <property type="entry name" value="Glyco_transf_8"/>
    <property type="match status" value="1"/>
</dbReference>
<protein>
    <recommendedName>
        <fullName evidence="3">Hexosyltransferase</fullName>
    </recommendedName>
</protein>
<reference evidence="2" key="1">
    <citation type="submission" date="2021-01" db="EMBL/GenBank/DDBJ databases">
        <authorList>
            <person name="Corre E."/>
            <person name="Pelletier E."/>
            <person name="Niang G."/>
            <person name="Scheremetjew M."/>
            <person name="Finn R."/>
            <person name="Kale V."/>
            <person name="Holt S."/>
            <person name="Cochrane G."/>
            <person name="Meng A."/>
            <person name="Brown T."/>
            <person name="Cohen L."/>
        </authorList>
    </citation>
    <scope>NUCLEOTIDE SEQUENCE</scope>
    <source>
        <strain evidence="2">CCMP281</strain>
    </source>
</reference>
<dbReference type="InterPro" id="IPR050587">
    <property type="entry name" value="GNT1/Glycosyltrans_8"/>
</dbReference>
<dbReference type="GO" id="GO:0016757">
    <property type="term" value="F:glycosyltransferase activity"/>
    <property type="evidence" value="ECO:0007669"/>
    <property type="project" value="InterPro"/>
</dbReference>
<dbReference type="EMBL" id="HBHX01003408">
    <property type="protein sequence ID" value="CAE0099963.1"/>
    <property type="molecule type" value="Transcribed_RNA"/>
</dbReference>
<proteinExistence type="predicted"/>
<dbReference type="Gene3D" id="3.90.550.10">
    <property type="entry name" value="Spore Coat Polysaccharide Biosynthesis Protein SpsA, Chain A"/>
    <property type="match status" value="1"/>
</dbReference>
<gene>
    <name evidence="2" type="ORF">HERI1096_LOCUS1921</name>
</gene>
<feature type="compositionally biased region" description="Low complexity" evidence="1">
    <location>
        <begin position="351"/>
        <end position="361"/>
    </location>
</feature>
<sequence length="376" mass="41811">MSIGVPLGAREAYATMWYGGNSTAPAFKGMHALLQSIRLQDSVRPIVVITSTTANATTVPAWWPDLGQYAPVELETQEPLQVKSRHCREGLAPGSTHSRAWRLARLTNNQTLAPTRPGLRFMMIKFALWRMVRFDRIIYLDSDALILRPLDRLWQLPHIGADGRPWKVAAASVIHGQSGREELAARCPRAGTRTQGKFNAGVLVVRPDVSVYEEARQKLQHPKTFVTCKDGDQTLHNVVLRQRSLCISHSYNCYHHDFLAMRSPPSARFDPISCLHEDGPGAADTDTHADASLPHIVHFAMTTKPWLTSKVSSAYFYGVWAEILARALNRSSILQWGRRLSKVARSTAAARVTSTHTTVGRGPPGLGRLGRFGRQR</sequence>
<name>A0A7S3ES53_9EUKA</name>
<evidence type="ECO:0008006" key="3">
    <source>
        <dbReference type="Google" id="ProtNLM"/>
    </source>
</evidence>
<accession>A0A7S3ES53</accession>
<dbReference type="PANTHER" id="PTHR11183">
    <property type="entry name" value="GLYCOGENIN SUBFAMILY MEMBER"/>
    <property type="match status" value="1"/>
</dbReference>
<organism evidence="2">
    <name type="scientific">Haptolina ericina</name>
    <dbReference type="NCBI Taxonomy" id="156174"/>
    <lineage>
        <taxon>Eukaryota</taxon>
        <taxon>Haptista</taxon>
        <taxon>Haptophyta</taxon>
        <taxon>Prymnesiophyceae</taxon>
        <taxon>Prymnesiales</taxon>
        <taxon>Prymnesiaceae</taxon>
        <taxon>Haptolina</taxon>
    </lineage>
</organism>
<dbReference type="InterPro" id="IPR029044">
    <property type="entry name" value="Nucleotide-diphossugar_trans"/>
</dbReference>
<dbReference type="SUPFAM" id="SSF53448">
    <property type="entry name" value="Nucleotide-diphospho-sugar transferases"/>
    <property type="match status" value="1"/>
</dbReference>
<dbReference type="InterPro" id="IPR002495">
    <property type="entry name" value="Glyco_trans_8"/>
</dbReference>
<feature type="region of interest" description="Disordered" evidence="1">
    <location>
        <begin position="351"/>
        <end position="376"/>
    </location>
</feature>
<evidence type="ECO:0000313" key="2">
    <source>
        <dbReference type="EMBL" id="CAE0099963.1"/>
    </source>
</evidence>
<evidence type="ECO:0000256" key="1">
    <source>
        <dbReference type="SAM" id="MobiDB-lite"/>
    </source>
</evidence>